<evidence type="ECO:0000256" key="1">
    <source>
        <dbReference type="SAM" id="MobiDB-lite"/>
    </source>
</evidence>
<dbReference type="EMBL" id="HBUE01258473">
    <property type="protein sequence ID" value="CAG6557679.1"/>
    <property type="molecule type" value="Transcribed_RNA"/>
</dbReference>
<protein>
    <submittedName>
        <fullName evidence="2">(northern house mosquito) hypothetical protein</fullName>
    </submittedName>
</protein>
<evidence type="ECO:0000313" key="2">
    <source>
        <dbReference type="EMBL" id="CAG6557679.1"/>
    </source>
</evidence>
<name>A0A8D8NA58_CULPI</name>
<dbReference type="AlphaFoldDB" id="A0A8D8NA58"/>
<feature type="region of interest" description="Disordered" evidence="1">
    <location>
        <begin position="28"/>
        <end position="83"/>
    </location>
</feature>
<sequence length="143" mass="15610">MFREPLHTTPLPLALLQQHAQARRWHPLPHFHGAQGGSRHRRSDRFESPAGTPHGTITSRRPHPPPAQRRRHRASPTLPGDLRAASVRSALCGVLHGTRRVRAQLVQPLQGGTPHAERGLQAGIAAHAAQNTALEPDESVLGE</sequence>
<organism evidence="2">
    <name type="scientific">Culex pipiens</name>
    <name type="common">House mosquito</name>
    <dbReference type="NCBI Taxonomy" id="7175"/>
    <lineage>
        <taxon>Eukaryota</taxon>
        <taxon>Metazoa</taxon>
        <taxon>Ecdysozoa</taxon>
        <taxon>Arthropoda</taxon>
        <taxon>Hexapoda</taxon>
        <taxon>Insecta</taxon>
        <taxon>Pterygota</taxon>
        <taxon>Neoptera</taxon>
        <taxon>Endopterygota</taxon>
        <taxon>Diptera</taxon>
        <taxon>Nematocera</taxon>
        <taxon>Culicoidea</taxon>
        <taxon>Culicidae</taxon>
        <taxon>Culicinae</taxon>
        <taxon>Culicini</taxon>
        <taxon>Culex</taxon>
        <taxon>Culex</taxon>
    </lineage>
</organism>
<proteinExistence type="predicted"/>
<dbReference type="EMBL" id="HBUE01153433">
    <property type="protein sequence ID" value="CAG6506363.1"/>
    <property type="molecule type" value="Transcribed_RNA"/>
</dbReference>
<feature type="compositionally biased region" description="Basic residues" evidence="1">
    <location>
        <begin position="60"/>
        <end position="74"/>
    </location>
</feature>
<accession>A0A8D8NA58</accession>
<reference evidence="2" key="1">
    <citation type="submission" date="2021-05" db="EMBL/GenBank/DDBJ databases">
        <authorList>
            <person name="Alioto T."/>
            <person name="Alioto T."/>
            <person name="Gomez Garrido J."/>
        </authorList>
    </citation>
    <scope>NUCLEOTIDE SEQUENCE</scope>
</reference>
<dbReference type="EMBL" id="HBUE01061590">
    <property type="protein sequence ID" value="CAG6468904.1"/>
    <property type="molecule type" value="Transcribed_RNA"/>
</dbReference>